<protein>
    <submittedName>
        <fullName evidence="3">Uncharacterized protein</fullName>
    </submittedName>
</protein>
<evidence type="ECO:0000313" key="3">
    <source>
        <dbReference type="EMBL" id="CAL4098950.1"/>
    </source>
</evidence>
<dbReference type="Proteomes" id="UP001497623">
    <property type="component" value="Unassembled WGS sequence"/>
</dbReference>
<reference evidence="3 4" key="1">
    <citation type="submission" date="2024-05" db="EMBL/GenBank/DDBJ databases">
        <authorList>
            <person name="Wallberg A."/>
        </authorList>
    </citation>
    <scope>NUCLEOTIDE SEQUENCE [LARGE SCALE GENOMIC DNA]</scope>
</reference>
<feature type="non-terminal residue" evidence="3">
    <location>
        <position position="1"/>
    </location>
</feature>
<name>A0AAV2QSN1_MEGNR</name>
<accession>A0AAV2QSN1</accession>
<organism evidence="3 4">
    <name type="scientific">Meganyctiphanes norvegica</name>
    <name type="common">Northern krill</name>
    <name type="synonym">Thysanopoda norvegica</name>
    <dbReference type="NCBI Taxonomy" id="48144"/>
    <lineage>
        <taxon>Eukaryota</taxon>
        <taxon>Metazoa</taxon>
        <taxon>Ecdysozoa</taxon>
        <taxon>Arthropoda</taxon>
        <taxon>Crustacea</taxon>
        <taxon>Multicrustacea</taxon>
        <taxon>Malacostraca</taxon>
        <taxon>Eumalacostraca</taxon>
        <taxon>Eucarida</taxon>
        <taxon>Euphausiacea</taxon>
        <taxon>Euphausiidae</taxon>
        <taxon>Meganyctiphanes</taxon>
    </lineage>
</organism>
<keyword evidence="4" id="KW-1185">Reference proteome</keyword>
<dbReference type="EMBL" id="CAXKWB010010705">
    <property type="protein sequence ID" value="CAL4098950.1"/>
    <property type="molecule type" value="Genomic_DNA"/>
</dbReference>
<feature type="coiled-coil region" evidence="1">
    <location>
        <begin position="1376"/>
        <end position="1406"/>
    </location>
</feature>
<feature type="region of interest" description="Disordered" evidence="2">
    <location>
        <begin position="817"/>
        <end position="848"/>
    </location>
</feature>
<evidence type="ECO:0000313" key="4">
    <source>
        <dbReference type="Proteomes" id="UP001497623"/>
    </source>
</evidence>
<keyword evidence="1" id="KW-0175">Coiled coil</keyword>
<sequence length="1776" mass="201457">QVTLALEGLRNNSSGLDELTLQDVISELLTDALRNVVLTLHFTKIPNFPPFIRARQAPDRIVPIGYDAMVREVQSHPAPKVTPRTKKRLMHGDAANAAALGFNNNLSEQAELTLSEEELIYNLRNGTVEPEIDQFHGIGLPETGLLTAPAPVKHVTHSVYTEVGITDLVMSGPPSSTVKHESKPVYTELSFVDMEPPVIQEPHVEVEDDHRTFSKGRGSELIEEILHDDITEVEIEQDLLENISMRRDASPIRPILKVKNPKVESKLEPKIELPPESEEEEEMPLQIKLLETVSDQYSRNYAGMLDDDCRVKPVVMLPCFKPGDTLCVMATELSEDCLNPVNSCSQSCDDQVFLLPQISPNNNSNPITNPSISNPSLMCETKPLLDFANDDMQVSLNHDLQLISSPAACEITQKNHNKEEQYLFPFSNSKFDFSFHEKEDTLSASCFDPEHPLTKNNHNIVTYFGLINEEKNLENLEKENLIDLSHSYIHNDESWMNILEINGENIKMEENCDENKILSENKDYENKINMKDCDDERRRKKEKLEVTLSKSKFIEKKDIKQEARFSNIVGMWEEEKNSEVDEVNGIEECYWNSDKSVWEVFTSEHVHKNTHIHINTKDQNINGNEREKMKDVEVRKRKIEDNALIEKHIDTKCMKSDTVKEVEKERSVIDKEKKSENVFGDIEHPNSENNVKHKRHTVDSKRNIENEKNCEDNGNNISILSERLDILKETVYHRCIDDENVNTHTQGKDKQSYKQNGNSFIQDIEEHMQSETFSMFKHKIDNTSTYFQETICEKTEKRVCDEVERGNREIEHIVSYEYVESEDNNSQGMQKSPSKNESNESENSQSFIGPNYNYGSEQIFLSENDEGGIGQFVQTGICESKNVSIGCDQIVCDESFRSESGNREILSELSIYTALQRESVESLLHDESKGENSLGRESLEESFIFDKNFKEESFHGTKFHAEIIKSESSKESDSGKELLEISLPSKNFEECFSIEGHWPYSPLQDESDVESSFNSSFDKESVDESSSEGSFMLGNEARDNLEEFLAKEDKISKMTIPLESFHGERLSISSSDSSLTSEKDKNFDFDEISMKKEKINMEKSENICNDTLLQDLDKNSIKMISEGEKIIKQKGNRFLSNEKNKQNVEISVTVIEDDNSENNEPLKEQNNGNIFEVNKQVCPEISQRLTTDSYTYQSFLSGTAHNHNHMCGTVTVLNYISESEVDLESKLKCNPELEITKIEEGILKRKFLSGMLDIGASGVEASVVESDTGISVSMLEKSTSILNTSISDQKTQKYGEEKKLERILDVIDSEQESMNDYITNSNEYLNKVDVGNIKNLKYKDEFSCPSINQNILSSSDKVNEDVNYIKERETGQGELVEHFEKDHKQLQTVNEKIKETESELNISDSNTKKQTHILIELNMDEYATELNNADPISLSAEAKREEHGYQETELNNSDYIYKKQERENEEYDSELNKSDSMVSLAASSLPRLSSSCDSEIAEIFDSVSTNVYGKEVVCSSPKPSLSLVLPDMNAFPQQVSSSNRHMDKFSHKSAPINTDLDKYYQQINSHSITSQHLADGNTCFTQQYSPSSRDLEKYFPSNASQFTYMSKKVSKLVSHLPEADKYLNNNSHSLDTSMSTCDLSKSEHLMEENLLITSLSSMESISKIKSSTIATSKISQINSTVLSKSQDNLLYKSLQNYSQSPESPQNLSTTVSDLLSSNLTDVKPGGKVKLPRYKGMSRSSVNLSTDRSLGHIRRIHQKASIRGSSLTKSTGIYGSC</sequence>
<comment type="caution">
    <text evidence="3">The sequence shown here is derived from an EMBL/GenBank/DDBJ whole genome shotgun (WGS) entry which is preliminary data.</text>
</comment>
<gene>
    <name evidence="3" type="ORF">MNOR_LOCUS16362</name>
</gene>
<evidence type="ECO:0000256" key="1">
    <source>
        <dbReference type="SAM" id="Coils"/>
    </source>
</evidence>
<feature type="region of interest" description="Disordered" evidence="2">
    <location>
        <begin position="1005"/>
        <end position="1031"/>
    </location>
</feature>
<evidence type="ECO:0000256" key="2">
    <source>
        <dbReference type="SAM" id="MobiDB-lite"/>
    </source>
</evidence>
<proteinExistence type="predicted"/>
<feature type="non-terminal residue" evidence="3">
    <location>
        <position position="1776"/>
    </location>
</feature>
<feature type="compositionally biased region" description="Low complexity" evidence="2">
    <location>
        <begin position="830"/>
        <end position="846"/>
    </location>
</feature>